<evidence type="ECO:0000313" key="3">
    <source>
        <dbReference type="Proteomes" id="UP000233837"/>
    </source>
</evidence>
<dbReference type="AlphaFoldDB" id="A0A2I0VSN5"/>
<dbReference type="InterPro" id="IPR053288">
    <property type="entry name" value="TGD_Bridge_Protein"/>
</dbReference>
<sequence length="176" mass="19286">MSFGSRIEFRCRVRSWRHSGVRWESGVVLTTGRTPAMIEEELFSHILLFSSSCLGTFDAFSYYLDLYVFLLASSIKYGSDWAHEGPISSIFKDNRAHIVAVHNSKYNFSVRGMPLPMLGLGIGGGCGVGFGLGWGFGSGFGSQYRSSKVIFDGIQFDAKGQSDKSTVPASSKVLEN</sequence>
<dbReference type="PANTHER" id="PTHR34201">
    <property type="entry name" value="GLYCINE-RICH PROTEIN"/>
    <property type="match status" value="1"/>
</dbReference>
<keyword evidence="1" id="KW-1133">Transmembrane helix</keyword>
<keyword evidence="1" id="KW-0472">Membrane</keyword>
<accession>A0A2I0VSN5</accession>
<feature type="transmembrane region" description="Helical" evidence="1">
    <location>
        <begin position="115"/>
        <end position="136"/>
    </location>
</feature>
<organism evidence="2 3">
    <name type="scientific">Dendrobium catenatum</name>
    <dbReference type="NCBI Taxonomy" id="906689"/>
    <lineage>
        <taxon>Eukaryota</taxon>
        <taxon>Viridiplantae</taxon>
        <taxon>Streptophyta</taxon>
        <taxon>Embryophyta</taxon>
        <taxon>Tracheophyta</taxon>
        <taxon>Spermatophyta</taxon>
        <taxon>Magnoliopsida</taxon>
        <taxon>Liliopsida</taxon>
        <taxon>Asparagales</taxon>
        <taxon>Orchidaceae</taxon>
        <taxon>Epidendroideae</taxon>
        <taxon>Malaxideae</taxon>
        <taxon>Dendrobiinae</taxon>
        <taxon>Dendrobium</taxon>
    </lineage>
</organism>
<evidence type="ECO:0000256" key="1">
    <source>
        <dbReference type="SAM" id="Phobius"/>
    </source>
</evidence>
<keyword evidence="1" id="KW-0812">Transmembrane</keyword>
<reference evidence="2 3" key="1">
    <citation type="journal article" date="2016" name="Sci. Rep.">
        <title>The Dendrobium catenatum Lindl. genome sequence provides insights into polysaccharide synthase, floral development and adaptive evolution.</title>
        <authorList>
            <person name="Zhang G.Q."/>
            <person name="Xu Q."/>
            <person name="Bian C."/>
            <person name="Tsai W.C."/>
            <person name="Yeh C.M."/>
            <person name="Liu K.W."/>
            <person name="Yoshida K."/>
            <person name="Zhang L.S."/>
            <person name="Chang S.B."/>
            <person name="Chen F."/>
            <person name="Shi Y."/>
            <person name="Su Y.Y."/>
            <person name="Zhang Y.Q."/>
            <person name="Chen L.J."/>
            <person name="Yin Y."/>
            <person name="Lin M."/>
            <person name="Huang H."/>
            <person name="Deng H."/>
            <person name="Wang Z.W."/>
            <person name="Zhu S.L."/>
            <person name="Zhao X."/>
            <person name="Deng C."/>
            <person name="Niu S.C."/>
            <person name="Huang J."/>
            <person name="Wang M."/>
            <person name="Liu G.H."/>
            <person name="Yang H.J."/>
            <person name="Xiao X.J."/>
            <person name="Hsiao Y.Y."/>
            <person name="Wu W.L."/>
            <person name="Chen Y.Y."/>
            <person name="Mitsuda N."/>
            <person name="Ohme-Takagi M."/>
            <person name="Luo Y.B."/>
            <person name="Van de Peer Y."/>
            <person name="Liu Z.J."/>
        </authorList>
    </citation>
    <scope>NUCLEOTIDE SEQUENCE [LARGE SCALE GENOMIC DNA]</scope>
    <source>
        <tissue evidence="2">The whole plant</tissue>
    </source>
</reference>
<name>A0A2I0VSN5_9ASPA</name>
<dbReference type="STRING" id="906689.A0A2I0VSN5"/>
<keyword evidence="3" id="KW-1185">Reference proteome</keyword>
<protein>
    <submittedName>
        <fullName evidence="2">Uncharacterized protein</fullName>
    </submittedName>
</protein>
<reference evidence="2 3" key="2">
    <citation type="journal article" date="2017" name="Nature">
        <title>The Apostasia genome and the evolution of orchids.</title>
        <authorList>
            <person name="Zhang G.Q."/>
            <person name="Liu K.W."/>
            <person name="Li Z."/>
            <person name="Lohaus R."/>
            <person name="Hsiao Y.Y."/>
            <person name="Niu S.C."/>
            <person name="Wang J.Y."/>
            <person name="Lin Y.C."/>
            <person name="Xu Q."/>
            <person name="Chen L.J."/>
            <person name="Yoshida K."/>
            <person name="Fujiwara S."/>
            <person name="Wang Z.W."/>
            <person name="Zhang Y.Q."/>
            <person name="Mitsuda N."/>
            <person name="Wang M."/>
            <person name="Liu G.H."/>
            <person name="Pecoraro L."/>
            <person name="Huang H.X."/>
            <person name="Xiao X.J."/>
            <person name="Lin M."/>
            <person name="Wu X.Y."/>
            <person name="Wu W.L."/>
            <person name="Chen Y.Y."/>
            <person name="Chang S.B."/>
            <person name="Sakamoto S."/>
            <person name="Ohme-Takagi M."/>
            <person name="Yagi M."/>
            <person name="Zeng S.J."/>
            <person name="Shen C.Y."/>
            <person name="Yeh C.M."/>
            <person name="Luo Y.B."/>
            <person name="Tsai W.C."/>
            <person name="Van de Peer Y."/>
            <person name="Liu Z.J."/>
        </authorList>
    </citation>
    <scope>NUCLEOTIDE SEQUENCE [LARGE SCALE GENOMIC DNA]</scope>
    <source>
        <tissue evidence="2">The whole plant</tissue>
    </source>
</reference>
<feature type="transmembrane region" description="Helical" evidence="1">
    <location>
        <begin position="42"/>
        <end position="64"/>
    </location>
</feature>
<dbReference type="Proteomes" id="UP000233837">
    <property type="component" value="Unassembled WGS sequence"/>
</dbReference>
<evidence type="ECO:0000313" key="2">
    <source>
        <dbReference type="EMBL" id="PKU66420.1"/>
    </source>
</evidence>
<proteinExistence type="predicted"/>
<dbReference type="EMBL" id="KZ503270">
    <property type="protein sequence ID" value="PKU66420.1"/>
    <property type="molecule type" value="Genomic_DNA"/>
</dbReference>
<dbReference type="PANTHER" id="PTHR34201:SF12">
    <property type="entry name" value="PROTEIN TRIGALACTOSYLDIACYLGLYCEROL 5, CHLOROPLASTIC"/>
    <property type="match status" value="1"/>
</dbReference>
<gene>
    <name evidence="2" type="ORF">MA16_Dca009663</name>
</gene>